<dbReference type="RefSeq" id="WP_006002595.1">
    <property type="nucleotide sequence ID" value="NZ_AAEW02000023.1"/>
</dbReference>
<organism evidence="2 3">
    <name type="scientific">Desulfuromonas acetoxidans (strain DSM 684 / 11070)</name>
    <dbReference type="NCBI Taxonomy" id="281689"/>
    <lineage>
        <taxon>Bacteria</taxon>
        <taxon>Pseudomonadati</taxon>
        <taxon>Thermodesulfobacteriota</taxon>
        <taxon>Desulfuromonadia</taxon>
        <taxon>Desulfuromonadales</taxon>
        <taxon>Desulfuromonadaceae</taxon>
        <taxon>Desulfuromonas</taxon>
    </lineage>
</organism>
<dbReference type="OrthoDB" id="9774199at2"/>
<dbReference type="Pfam" id="PF11066">
    <property type="entry name" value="DUF2867"/>
    <property type="match status" value="1"/>
</dbReference>
<dbReference type="PANTHER" id="PTHR48079">
    <property type="entry name" value="PROTEIN YEEZ"/>
    <property type="match status" value="1"/>
</dbReference>
<dbReference type="EMBL" id="AAEW02000023">
    <property type="protein sequence ID" value="EAT14528.1"/>
    <property type="molecule type" value="Genomic_DNA"/>
</dbReference>
<reference evidence="2" key="2">
    <citation type="submission" date="2006-05" db="EMBL/GenBank/DDBJ databases">
        <title>Sequencing of the draft genome and assembly of Desulfuromonas acetoxidans DSM 684.</title>
        <authorList>
            <consortium name="US DOE Joint Genome Institute (JGI-PGF)"/>
            <person name="Copeland A."/>
            <person name="Lucas S."/>
            <person name="Lapidus A."/>
            <person name="Barry K."/>
            <person name="Detter J.C."/>
            <person name="Glavina del Rio T."/>
            <person name="Hammon N."/>
            <person name="Israni S."/>
            <person name="Dalin E."/>
            <person name="Tice H."/>
            <person name="Bruce D."/>
            <person name="Pitluck S."/>
            <person name="Richardson P."/>
        </authorList>
    </citation>
    <scope>NUCLEOTIDE SEQUENCE [LARGE SCALE GENOMIC DNA]</scope>
    <source>
        <strain evidence="2">DSM 684</strain>
    </source>
</reference>
<evidence type="ECO:0000259" key="1">
    <source>
        <dbReference type="Pfam" id="PF13460"/>
    </source>
</evidence>
<proteinExistence type="predicted"/>
<reference evidence="2" key="1">
    <citation type="submission" date="2006-05" db="EMBL/GenBank/DDBJ databases">
        <title>Annotation of the draft genome assembly of Desulfuromonas acetoxidans DSM 684.</title>
        <authorList>
            <consortium name="US DOE Joint Genome Institute (JGI-ORNL)"/>
            <person name="Larimer F."/>
            <person name="Land M."/>
            <person name="Hauser L."/>
        </authorList>
    </citation>
    <scope>NUCLEOTIDE SEQUENCE [LARGE SCALE GENOMIC DNA]</scope>
    <source>
        <strain evidence="2">DSM 684</strain>
    </source>
</reference>
<accession>Q1JW93</accession>
<dbReference type="GO" id="GO:0005737">
    <property type="term" value="C:cytoplasm"/>
    <property type="evidence" value="ECO:0007669"/>
    <property type="project" value="TreeGrafter"/>
</dbReference>
<evidence type="ECO:0000313" key="3">
    <source>
        <dbReference type="Proteomes" id="UP000005695"/>
    </source>
</evidence>
<dbReference type="GO" id="GO:0004029">
    <property type="term" value="F:aldehyde dehydrogenase (NAD+) activity"/>
    <property type="evidence" value="ECO:0007669"/>
    <property type="project" value="TreeGrafter"/>
</dbReference>
<dbReference type="AlphaFoldDB" id="Q1JW93"/>
<gene>
    <name evidence="2" type="ORF">Dace_0389</name>
</gene>
<comment type="caution">
    <text evidence="2">The sequence shown here is derived from an EMBL/GenBank/DDBJ whole genome shotgun (WGS) entry which is preliminary data.</text>
</comment>
<feature type="domain" description="NAD(P)-binding" evidence="1">
    <location>
        <begin position="12"/>
        <end position="122"/>
    </location>
</feature>
<dbReference type="InterPro" id="IPR036291">
    <property type="entry name" value="NAD(P)-bd_dom_sf"/>
</dbReference>
<dbReference type="SUPFAM" id="SSF51735">
    <property type="entry name" value="NAD(P)-binding Rossmann-fold domains"/>
    <property type="match status" value="1"/>
</dbReference>
<dbReference type="PANTHER" id="PTHR48079:SF6">
    <property type="entry name" value="NAD(P)-BINDING DOMAIN-CONTAINING PROTEIN-RELATED"/>
    <property type="match status" value="1"/>
</dbReference>
<dbReference type="Pfam" id="PF13460">
    <property type="entry name" value="NAD_binding_10"/>
    <property type="match status" value="1"/>
</dbReference>
<dbReference type="InterPro" id="IPR051783">
    <property type="entry name" value="NAD(P)-dependent_oxidoreduct"/>
</dbReference>
<dbReference type="InterPro" id="IPR021295">
    <property type="entry name" value="DUF2867"/>
</dbReference>
<protein>
    <submittedName>
        <fullName evidence="2">NAD-dependent epimerase/dehydratase</fullName>
    </submittedName>
</protein>
<keyword evidence="3" id="KW-1185">Reference proteome</keyword>
<dbReference type="InterPro" id="IPR016040">
    <property type="entry name" value="NAD(P)-bd_dom"/>
</dbReference>
<dbReference type="Gene3D" id="3.40.50.720">
    <property type="entry name" value="NAD(P)-binding Rossmann-like Domain"/>
    <property type="match status" value="1"/>
</dbReference>
<dbReference type="Proteomes" id="UP000005695">
    <property type="component" value="Unassembled WGS sequence"/>
</dbReference>
<evidence type="ECO:0000313" key="2">
    <source>
        <dbReference type="EMBL" id="EAT14528.1"/>
    </source>
</evidence>
<name>Q1JW93_DESA6</name>
<sequence>MSQQPRTVLITGATGYIGRRLKDRLLKQRELSLRLLVRNPDKLRPDVRKKLAVLQGDTFNTASLDQALADVDVAFYLIHSMAGGHDYAERDRLSADNFRQACIRAGVKRIIYLGGLGDKETASEHLLSRIETGEVLSSEPEKIQTLWFRAGVIIGAGSASFEIIHHLTQKLPIMLTPRWVTTKTQPIAVDDVLSYLEQAISVEIQGNVQIDIGTQATDFRGLMEQAADSMGLQRHLICVPLLSPRLSSYWLTLLTPVPHSVASALIEGLKSETLARNDNAQRYFPTLHPVALDDAFQRALQEMEDNQVLSRWCDSSAEGTCDISGKESINKAVLRDRRVFYFEPALQHEVFESFCSIGGSNGWGAYDPLWHIRGLIDKIFGGVGLSRGRRQPEALRVGDALDFWKVVDIEADKRLLLVAQMKLPGKGWLEFVMDDDKLIQTAYFYPEGLWGRLYWYSVMPFHFFVFRSLGRLIIEQARQKKSSSDVV</sequence>